<evidence type="ECO:0000256" key="2">
    <source>
        <dbReference type="ARBA" id="ARBA00022723"/>
    </source>
</evidence>
<dbReference type="GO" id="GO:0012505">
    <property type="term" value="C:endomembrane system"/>
    <property type="evidence" value="ECO:0007669"/>
    <property type="project" value="TreeGrafter"/>
</dbReference>
<evidence type="ECO:0000256" key="6">
    <source>
        <dbReference type="PROSITE-ProRule" id="PRU00175"/>
    </source>
</evidence>
<dbReference type="InterPro" id="IPR001841">
    <property type="entry name" value="Znf_RING"/>
</dbReference>
<dbReference type="Proteomes" id="UP001178507">
    <property type="component" value="Unassembled WGS sequence"/>
</dbReference>
<keyword evidence="8" id="KW-0812">Transmembrane</keyword>
<dbReference type="InterPro" id="IPR024766">
    <property type="entry name" value="Znf_RING_H2"/>
</dbReference>
<dbReference type="GO" id="GO:0061630">
    <property type="term" value="F:ubiquitin protein ligase activity"/>
    <property type="evidence" value="ECO:0007669"/>
    <property type="project" value="TreeGrafter"/>
</dbReference>
<evidence type="ECO:0000313" key="11">
    <source>
        <dbReference type="Proteomes" id="UP001178507"/>
    </source>
</evidence>
<evidence type="ECO:0000256" key="4">
    <source>
        <dbReference type="ARBA" id="ARBA00022786"/>
    </source>
</evidence>
<keyword evidence="2" id="KW-0479">Metal-binding</keyword>
<feature type="transmembrane region" description="Helical" evidence="8">
    <location>
        <begin position="31"/>
        <end position="51"/>
    </location>
</feature>
<dbReference type="InterPro" id="IPR013083">
    <property type="entry name" value="Znf_RING/FYVE/PHD"/>
</dbReference>
<keyword evidence="4" id="KW-0833">Ubl conjugation pathway</keyword>
<evidence type="ECO:0000256" key="5">
    <source>
        <dbReference type="ARBA" id="ARBA00022833"/>
    </source>
</evidence>
<dbReference type="Pfam" id="PF12678">
    <property type="entry name" value="zf-rbx1"/>
    <property type="match status" value="1"/>
</dbReference>
<keyword evidence="11" id="KW-1185">Reference proteome</keyword>
<name>A0AA36NIC9_9DINO</name>
<keyword evidence="8" id="KW-1133">Transmembrane helix</keyword>
<reference evidence="10" key="1">
    <citation type="submission" date="2023-08" db="EMBL/GenBank/DDBJ databases">
        <authorList>
            <person name="Chen Y."/>
            <person name="Shah S."/>
            <person name="Dougan E. K."/>
            <person name="Thang M."/>
            <person name="Chan C."/>
        </authorList>
    </citation>
    <scope>NUCLEOTIDE SEQUENCE</scope>
</reference>
<accession>A0AA36NIC9</accession>
<evidence type="ECO:0000313" key="10">
    <source>
        <dbReference type="EMBL" id="CAJ1408019.1"/>
    </source>
</evidence>
<feature type="transmembrane region" description="Helical" evidence="8">
    <location>
        <begin position="58"/>
        <end position="84"/>
    </location>
</feature>
<dbReference type="PANTHER" id="PTHR22763">
    <property type="entry name" value="RING ZINC FINGER PROTEIN"/>
    <property type="match status" value="1"/>
</dbReference>
<evidence type="ECO:0000256" key="8">
    <source>
        <dbReference type="SAM" id="Phobius"/>
    </source>
</evidence>
<keyword evidence="3 6" id="KW-0863">Zinc-finger</keyword>
<dbReference type="GO" id="GO:0043161">
    <property type="term" value="P:proteasome-mediated ubiquitin-dependent protein catabolic process"/>
    <property type="evidence" value="ECO:0007669"/>
    <property type="project" value="TreeGrafter"/>
</dbReference>
<organism evidence="10 11">
    <name type="scientific">Effrenium voratum</name>
    <dbReference type="NCBI Taxonomy" id="2562239"/>
    <lineage>
        <taxon>Eukaryota</taxon>
        <taxon>Sar</taxon>
        <taxon>Alveolata</taxon>
        <taxon>Dinophyceae</taxon>
        <taxon>Suessiales</taxon>
        <taxon>Symbiodiniaceae</taxon>
        <taxon>Effrenium</taxon>
    </lineage>
</organism>
<dbReference type="Gene3D" id="3.30.40.10">
    <property type="entry name" value="Zinc/RING finger domain, C3HC4 (zinc finger)"/>
    <property type="match status" value="1"/>
</dbReference>
<feature type="transmembrane region" description="Helical" evidence="8">
    <location>
        <begin position="104"/>
        <end position="128"/>
    </location>
</feature>
<dbReference type="SMART" id="SM00184">
    <property type="entry name" value="RING"/>
    <property type="match status" value="1"/>
</dbReference>
<dbReference type="EMBL" id="CAUJNA010003701">
    <property type="protein sequence ID" value="CAJ1408019.1"/>
    <property type="molecule type" value="Genomic_DNA"/>
</dbReference>
<dbReference type="SUPFAM" id="SSF57850">
    <property type="entry name" value="RING/U-box"/>
    <property type="match status" value="1"/>
</dbReference>
<keyword evidence="5" id="KW-0862">Zinc</keyword>
<comment type="caution">
    <text evidence="10">The sequence shown here is derived from an EMBL/GenBank/DDBJ whole genome shotgun (WGS) entry which is preliminary data.</text>
</comment>
<evidence type="ECO:0000256" key="1">
    <source>
        <dbReference type="ARBA" id="ARBA00004906"/>
    </source>
</evidence>
<dbReference type="InterPro" id="IPR050731">
    <property type="entry name" value="HRD1_E3_ubiq-ligases"/>
</dbReference>
<evidence type="ECO:0000256" key="7">
    <source>
        <dbReference type="SAM" id="MobiDB-lite"/>
    </source>
</evidence>
<protein>
    <recommendedName>
        <fullName evidence="9">RING-type domain-containing protein</fullName>
    </recommendedName>
</protein>
<dbReference type="AlphaFoldDB" id="A0AA36NIC9"/>
<feature type="region of interest" description="Disordered" evidence="7">
    <location>
        <begin position="242"/>
        <end position="263"/>
    </location>
</feature>
<gene>
    <name evidence="10" type="ORF">EVOR1521_LOCUS29582</name>
</gene>
<sequence length="292" mass="32776">MNCTLTFSLCAASSAAGISSWLLFVMLPHYLFAIVMVMTLMTSFAGLYIPFRCTRQRFWLIMPTTNLIWSTLLSMLVNGIIIFIDQSFEEQVYDMAEILDHLVRIVVAMAGLAMGISMQFFLVHYLYIHEAAELRRWKRLVWRKVVGAPSAQLVLCDDLAVCPGECAICLEELVDLPDELAVSPKAGSKVAIAGLLQLPCGHTFHGHCAERWMSREVTCPMCRKPIGGMQHCHRICLREPRGERTPSTPSDMTLEEDSVSREDRLNPLEQVVGRCLDAQAQEIASPTQRVEV</sequence>
<proteinExistence type="predicted"/>
<keyword evidence="8" id="KW-0472">Membrane</keyword>
<dbReference type="GO" id="GO:0008270">
    <property type="term" value="F:zinc ion binding"/>
    <property type="evidence" value="ECO:0007669"/>
    <property type="project" value="UniProtKB-KW"/>
</dbReference>
<feature type="domain" description="RING-type" evidence="9">
    <location>
        <begin position="166"/>
        <end position="223"/>
    </location>
</feature>
<evidence type="ECO:0000259" key="9">
    <source>
        <dbReference type="PROSITE" id="PS50089"/>
    </source>
</evidence>
<evidence type="ECO:0000256" key="3">
    <source>
        <dbReference type="ARBA" id="ARBA00022771"/>
    </source>
</evidence>
<dbReference type="PROSITE" id="PS50089">
    <property type="entry name" value="ZF_RING_2"/>
    <property type="match status" value="1"/>
</dbReference>
<comment type="pathway">
    <text evidence="1">Protein modification; protein ubiquitination.</text>
</comment>